<evidence type="ECO:0000256" key="7">
    <source>
        <dbReference type="RuleBase" id="RU363032"/>
    </source>
</evidence>
<dbReference type="Gene3D" id="1.10.3720.10">
    <property type="entry name" value="MetI-like"/>
    <property type="match status" value="1"/>
</dbReference>
<dbReference type="Pfam" id="PF00528">
    <property type="entry name" value="BPD_transp_1"/>
    <property type="match status" value="1"/>
</dbReference>
<comment type="caution">
    <text evidence="9">The sequence shown here is derived from an EMBL/GenBank/DDBJ whole genome shotgun (WGS) entry which is preliminary data.</text>
</comment>
<feature type="transmembrane region" description="Helical" evidence="7">
    <location>
        <begin position="142"/>
        <end position="168"/>
    </location>
</feature>
<keyword evidence="3" id="KW-1003">Cell membrane</keyword>
<dbReference type="InterPro" id="IPR025966">
    <property type="entry name" value="OppC_N"/>
</dbReference>
<protein>
    <submittedName>
        <fullName evidence="9">ABC transporter permease</fullName>
    </submittedName>
</protein>
<dbReference type="PANTHER" id="PTHR43386">
    <property type="entry name" value="OLIGOPEPTIDE TRANSPORT SYSTEM PERMEASE PROTEIN APPC"/>
    <property type="match status" value="1"/>
</dbReference>
<sequence length="294" mass="31075">MSDPITLTMTAPAVGTPFQKAGFRRRLLRRPTTLLALAFLALLFGLAVFAPLATGHDPLGGGDNALLEPLSPGHWLGTDDLGRDIWARVVFGSRISLTVGVLSALIAVVVGVVVGALAGYFGGWLDTLLMRIAEFFQTLPRFVVALIVIALFGTSVLKMIVVIAALSWPQLARVVRASVAALAQSQFVDAARVAGMGHGAIIVREILPNVAAPIIVLGSLDIAMAILIEASLSFFGLGDPNHVSWGAMLNDAQQYLRSAWWMSAFPGLAIALTVLSFNVFGDALNDALNPRGPK</sequence>
<evidence type="ECO:0000313" key="10">
    <source>
        <dbReference type="Proteomes" id="UP001169027"/>
    </source>
</evidence>
<keyword evidence="4 7" id="KW-0812">Transmembrane</keyword>
<dbReference type="Proteomes" id="UP001169027">
    <property type="component" value="Unassembled WGS sequence"/>
</dbReference>
<evidence type="ECO:0000256" key="1">
    <source>
        <dbReference type="ARBA" id="ARBA00004651"/>
    </source>
</evidence>
<keyword evidence="10" id="KW-1185">Reference proteome</keyword>
<keyword evidence="2 7" id="KW-0813">Transport</keyword>
<evidence type="ECO:0000256" key="3">
    <source>
        <dbReference type="ARBA" id="ARBA00022475"/>
    </source>
</evidence>
<name>A0ABT8RXX2_9BURK</name>
<evidence type="ECO:0000256" key="4">
    <source>
        <dbReference type="ARBA" id="ARBA00022692"/>
    </source>
</evidence>
<dbReference type="InterPro" id="IPR035906">
    <property type="entry name" value="MetI-like_sf"/>
</dbReference>
<comment type="similarity">
    <text evidence="7">Belongs to the binding-protein-dependent transport system permease family.</text>
</comment>
<evidence type="ECO:0000256" key="5">
    <source>
        <dbReference type="ARBA" id="ARBA00022989"/>
    </source>
</evidence>
<proteinExistence type="inferred from homology"/>
<accession>A0ABT8RXX2</accession>
<reference evidence="9" key="1">
    <citation type="submission" date="2023-06" db="EMBL/GenBank/DDBJ databases">
        <authorList>
            <person name="Jiang Y."/>
            <person name="Liu Q."/>
        </authorList>
    </citation>
    <scope>NUCLEOTIDE SEQUENCE</scope>
    <source>
        <strain evidence="9">CGMCC 1.12090</strain>
    </source>
</reference>
<evidence type="ECO:0000256" key="2">
    <source>
        <dbReference type="ARBA" id="ARBA00022448"/>
    </source>
</evidence>
<feature type="transmembrane region" description="Helical" evidence="7">
    <location>
        <begin position="34"/>
        <end position="53"/>
    </location>
</feature>
<feature type="transmembrane region" description="Helical" evidence="7">
    <location>
        <begin position="214"/>
        <end position="238"/>
    </location>
</feature>
<comment type="subcellular location">
    <subcellularLocation>
        <location evidence="1 7">Cell membrane</location>
        <topology evidence="1 7">Multi-pass membrane protein</topology>
    </subcellularLocation>
</comment>
<dbReference type="InterPro" id="IPR050366">
    <property type="entry name" value="BP-dependent_transpt_permease"/>
</dbReference>
<evidence type="ECO:0000259" key="8">
    <source>
        <dbReference type="PROSITE" id="PS50928"/>
    </source>
</evidence>
<keyword evidence="6 7" id="KW-0472">Membrane</keyword>
<feature type="transmembrane region" description="Helical" evidence="7">
    <location>
        <begin position="259"/>
        <end position="280"/>
    </location>
</feature>
<evidence type="ECO:0000313" key="9">
    <source>
        <dbReference type="EMBL" id="MDO1530704.1"/>
    </source>
</evidence>
<dbReference type="InterPro" id="IPR000515">
    <property type="entry name" value="MetI-like"/>
</dbReference>
<keyword evidence="5 7" id="KW-1133">Transmembrane helix</keyword>
<feature type="domain" description="ABC transmembrane type-1" evidence="8">
    <location>
        <begin position="93"/>
        <end position="281"/>
    </location>
</feature>
<gene>
    <name evidence="9" type="ORF">Q2T77_00265</name>
</gene>
<evidence type="ECO:0000256" key="6">
    <source>
        <dbReference type="ARBA" id="ARBA00023136"/>
    </source>
</evidence>
<organism evidence="9 10">
    <name type="scientific">Variovorax ginsengisoli</name>
    <dbReference type="NCBI Taxonomy" id="363844"/>
    <lineage>
        <taxon>Bacteria</taxon>
        <taxon>Pseudomonadati</taxon>
        <taxon>Pseudomonadota</taxon>
        <taxon>Betaproteobacteria</taxon>
        <taxon>Burkholderiales</taxon>
        <taxon>Comamonadaceae</taxon>
        <taxon>Variovorax</taxon>
    </lineage>
</organism>
<dbReference type="CDD" id="cd06261">
    <property type="entry name" value="TM_PBP2"/>
    <property type="match status" value="1"/>
</dbReference>
<dbReference type="RefSeq" id="WP_301802228.1">
    <property type="nucleotide sequence ID" value="NZ_JAUJZH010000001.1"/>
</dbReference>
<dbReference type="PANTHER" id="PTHR43386:SF1">
    <property type="entry name" value="D,D-DIPEPTIDE TRANSPORT SYSTEM PERMEASE PROTEIN DDPC-RELATED"/>
    <property type="match status" value="1"/>
</dbReference>
<feature type="transmembrane region" description="Helical" evidence="7">
    <location>
        <begin position="95"/>
        <end position="121"/>
    </location>
</feature>
<dbReference type="PROSITE" id="PS50928">
    <property type="entry name" value="ABC_TM1"/>
    <property type="match status" value="1"/>
</dbReference>
<dbReference type="EMBL" id="JAUKVY010000001">
    <property type="protein sequence ID" value="MDO1530704.1"/>
    <property type="molecule type" value="Genomic_DNA"/>
</dbReference>
<dbReference type="SUPFAM" id="SSF161098">
    <property type="entry name" value="MetI-like"/>
    <property type="match status" value="1"/>
</dbReference>
<dbReference type="Pfam" id="PF12911">
    <property type="entry name" value="OppC_N"/>
    <property type="match status" value="1"/>
</dbReference>